<comment type="caution">
    <text evidence="2">The sequence shown here is derived from an EMBL/GenBank/DDBJ whole genome shotgun (WGS) entry which is preliminary data.</text>
</comment>
<name>A0AAE1G0D4_PETCI</name>
<feature type="chain" id="PRO_5041953778" description="Apple domain-containing protein" evidence="1">
    <location>
        <begin position="23"/>
        <end position="245"/>
    </location>
</feature>
<reference evidence="2" key="1">
    <citation type="submission" date="2023-10" db="EMBL/GenBank/DDBJ databases">
        <title>Genome assemblies of two species of porcelain crab, Petrolisthes cinctipes and Petrolisthes manimaculis (Anomura: Porcellanidae).</title>
        <authorList>
            <person name="Angst P."/>
        </authorList>
    </citation>
    <scope>NUCLEOTIDE SEQUENCE</scope>
    <source>
        <strain evidence="2">PB745_01</strain>
        <tissue evidence="2">Gill</tissue>
    </source>
</reference>
<feature type="signal peptide" evidence="1">
    <location>
        <begin position="1"/>
        <end position="22"/>
    </location>
</feature>
<evidence type="ECO:0000256" key="1">
    <source>
        <dbReference type="SAM" id="SignalP"/>
    </source>
</evidence>
<evidence type="ECO:0000313" key="3">
    <source>
        <dbReference type="Proteomes" id="UP001286313"/>
    </source>
</evidence>
<organism evidence="2 3">
    <name type="scientific">Petrolisthes cinctipes</name>
    <name type="common">Flat porcelain crab</name>
    <dbReference type="NCBI Taxonomy" id="88211"/>
    <lineage>
        <taxon>Eukaryota</taxon>
        <taxon>Metazoa</taxon>
        <taxon>Ecdysozoa</taxon>
        <taxon>Arthropoda</taxon>
        <taxon>Crustacea</taxon>
        <taxon>Multicrustacea</taxon>
        <taxon>Malacostraca</taxon>
        <taxon>Eumalacostraca</taxon>
        <taxon>Eucarida</taxon>
        <taxon>Decapoda</taxon>
        <taxon>Pleocyemata</taxon>
        <taxon>Anomura</taxon>
        <taxon>Galatheoidea</taxon>
        <taxon>Porcellanidae</taxon>
        <taxon>Petrolisthes</taxon>
    </lineage>
</organism>
<protein>
    <recommendedName>
        <fullName evidence="4">Apple domain-containing protein</fullName>
    </recommendedName>
</protein>
<sequence>MGHSYLPVSLLIFLLFLYSALGNPQSIWRRKDVDKKLNNGLLLKSTGSRIMCNAACKILPDCISYNYKDDGLLCELLSTGITNIGQLTDASGWSYMSEVPPKRPKPGDSCDSPDSVALQYDQPANLQFDDTIPGYACTQHSWVLDQYSQGLTDCHFVLDYEIDFYGMDTSYNGQVSYYEAFKHCESVDCVGLVCRKGGSGEFSCVLSRVFKGKVLEVTPHEQDERKDYGSLPQHLLQVNRNCVTE</sequence>
<proteinExistence type="predicted"/>
<dbReference type="AlphaFoldDB" id="A0AAE1G0D4"/>
<keyword evidence="1" id="KW-0732">Signal</keyword>
<dbReference type="EMBL" id="JAWQEG010001091">
    <property type="protein sequence ID" value="KAK3882497.1"/>
    <property type="molecule type" value="Genomic_DNA"/>
</dbReference>
<dbReference type="Proteomes" id="UP001286313">
    <property type="component" value="Unassembled WGS sequence"/>
</dbReference>
<gene>
    <name evidence="2" type="ORF">Pcinc_013139</name>
</gene>
<accession>A0AAE1G0D4</accession>
<keyword evidence="3" id="KW-1185">Reference proteome</keyword>
<evidence type="ECO:0000313" key="2">
    <source>
        <dbReference type="EMBL" id="KAK3882497.1"/>
    </source>
</evidence>
<evidence type="ECO:0008006" key="4">
    <source>
        <dbReference type="Google" id="ProtNLM"/>
    </source>
</evidence>